<organism evidence="1 2">
    <name type="scientific">Riccia fluitans</name>
    <dbReference type="NCBI Taxonomy" id="41844"/>
    <lineage>
        <taxon>Eukaryota</taxon>
        <taxon>Viridiplantae</taxon>
        <taxon>Streptophyta</taxon>
        <taxon>Embryophyta</taxon>
        <taxon>Marchantiophyta</taxon>
        <taxon>Marchantiopsida</taxon>
        <taxon>Marchantiidae</taxon>
        <taxon>Marchantiales</taxon>
        <taxon>Ricciaceae</taxon>
        <taxon>Riccia</taxon>
    </lineage>
</organism>
<accession>A0ABD1YQ48</accession>
<sequence>MSSLQKLESLRMVEGTSMENHFAVIKKIDEYSYVGGKLDDDHRLFVILRSLPQAYSVFKTAMCLRQNEAPVSFTELQRSAMKEEMHQNFDQKNRKRDSKSCLPTVKKQINRNEEMISNKKISFRGSRSFVRKATRTESIHARGSCLVD</sequence>
<reference evidence="1 2" key="1">
    <citation type="submission" date="2024-09" db="EMBL/GenBank/DDBJ databases">
        <title>Chromosome-scale assembly of Riccia fluitans.</title>
        <authorList>
            <person name="Paukszto L."/>
            <person name="Sawicki J."/>
            <person name="Karawczyk K."/>
            <person name="Piernik-Szablinska J."/>
            <person name="Szczecinska M."/>
            <person name="Mazdziarz M."/>
        </authorList>
    </citation>
    <scope>NUCLEOTIDE SEQUENCE [LARGE SCALE GENOMIC DNA]</scope>
    <source>
        <strain evidence="1">Rf_01</strain>
        <tissue evidence="1">Aerial parts of the thallus</tissue>
    </source>
</reference>
<keyword evidence="2" id="KW-1185">Reference proteome</keyword>
<dbReference type="Proteomes" id="UP001605036">
    <property type="component" value="Unassembled WGS sequence"/>
</dbReference>
<dbReference type="EMBL" id="JBHFFA010000003">
    <property type="protein sequence ID" value="KAL2632898.1"/>
    <property type="molecule type" value="Genomic_DNA"/>
</dbReference>
<name>A0ABD1YQ48_9MARC</name>
<evidence type="ECO:0008006" key="3">
    <source>
        <dbReference type="Google" id="ProtNLM"/>
    </source>
</evidence>
<gene>
    <name evidence="1" type="ORF">R1flu_004377</name>
</gene>
<proteinExistence type="predicted"/>
<comment type="caution">
    <text evidence="1">The sequence shown here is derived from an EMBL/GenBank/DDBJ whole genome shotgun (WGS) entry which is preliminary data.</text>
</comment>
<evidence type="ECO:0000313" key="2">
    <source>
        <dbReference type="Proteomes" id="UP001605036"/>
    </source>
</evidence>
<protein>
    <recommendedName>
        <fullName evidence="3">Retrovirus-related Pol polyprotein from transposon TNT 1-94</fullName>
    </recommendedName>
</protein>
<dbReference type="AlphaFoldDB" id="A0ABD1YQ48"/>
<evidence type="ECO:0000313" key="1">
    <source>
        <dbReference type="EMBL" id="KAL2632898.1"/>
    </source>
</evidence>
<dbReference type="Pfam" id="PF14223">
    <property type="entry name" value="Retrotran_gag_2"/>
    <property type="match status" value="1"/>
</dbReference>